<keyword evidence="2" id="KW-1185">Reference proteome</keyword>
<evidence type="ECO:0000313" key="1">
    <source>
        <dbReference type="EMBL" id="MCE7009973.1"/>
    </source>
</evidence>
<dbReference type="EMBL" id="JAJVCN010000004">
    <property type="protein sequence ID" value="MCE7009973.1"/>
    <property type="molecule type" value="Genomic_DNA"/>
</dbReference>
<organism evidence="1 2">
    <name type="scientific">Kibdelosporangium philippinense</name>
    <dbReference type="NCBI Taxonomy" id="211113"/>
    <lineage>
        <taxon>Bacteria</taxon>
        <taxon>Bacillati</taxon>
        <taxon>Actinomycetota</taxon>
        <taxon>Actinomycetes</taxon>
        <taxon>Pseudonocardiales</taxon>
        <taxon>Pseudonocardiaceae</taxon>
        <taxon>Kibdelosporangium</taxon>
    </lineage>
</organism>
<gene>
    <name evidence="1" type="ORF">LWC34_45280</name>
</gene>
<dbReference type="Proteomes" id="UP001521150">
    <property type="component" value="Unassembled WGS sequence"/>
</dbReference>
<dbReference type="RefSeq" id="WP_233731462.1">
    <property type="nucleotide sequence ID" value="NZ_JAJVCN010000004.1"/>
</dbReference>
<evidence type="ECO:0000313" key="2">
    <source>
        <dbReference type="Proteomes" id="UP001521150"/>
    </source>
</evidence>
<comment type="caution">
    <text evidence="1">The sequence shown here is derived from an EMBL/GenBank/DDBJ whole genome shotgun (WGS) entry which is preliminary data.</text>
</comment>
<name>A0ABS8ZRX3_9PSEU</name>
<proteinExistence type="predicted"/>
<reference evidence="1 2" key="1">
    <citation type="submission" date="2021-12" db="EMBL/GenBank/DDBJ databases">
        <title>Genome sequence of Kibdelosporangium philippinense ATCC 49844.</title>
        <authorList>
            <person name="Fedorov E.A."/>
            <person name="Omeragic M."/>
            <person name="Shalygina K.F."/>
            <person name="Maclea K.S."/>
        </authorList>
    </citation>
    <scope>NUCLEOTIDE SEQUENCE [LARGE SCALE GENOMIC DNA]</scope>
    <source>
        <strain evidence="1 2">ATCC 49844</strain>
    </source>
</reference>
<sequence length="60" mass="6779">MPIRMSQMSRLRSVPIEHLSPQATVATENYWQRGVISPVGSPIIEDHVLRRAGVHGCRAW</sequence>
<accession>A0ABS8ZRX3</accession>
<protein>
    <submittedName>
        <fullName evidence="1">Uncharacterized protein</fullName>
    </submittedName>
</protein>